<dbReference type="Proteomes" id="UP001057402">
    <property type="component" value="Chromosome 4"/>
</dbReference>
<evidence type="ECO:0000313" key="2">
    <source>
        <dbReference type="Proteomes" id="UP001057402"/>
    </source>
</evidence>
<comment type="caution">
    <text evidence="1">The sequence shown here is derived from an EMBL/GenBank/DDBJ whole genome shotgun (WGS) entry which is preliminary data.</text>
</comment>
<organism evidence="1 2">
    <name type="scientific">Melastoma candidum</name>
    <dbReference type="NCBI Taxonomy" id="119954"/>
    <lineage>
        <taxon>Eukaryota</taxon>
        <taxon>Viridiplantae</taxon>
        <taxon>Streptophyta</taxon>
        <taxon>Embryophyta</taxon>
        <taxon>Tracheophyta</taxon>
        <taxon>Spermatophyta</taxon>
        <taxon>Magnoliopsida</taxon>
        <taxon>eudicotyledons</taxon>
        <taxon>Gunneridae</taxon>
        <taxon>Pentapetalae</taxon>
        <taxon>rosids</taxon>
        <taxon>malvids</taxon>
        <taxon>Myrtales</taxon>
        <taxon>Melastomataceae</taxon>
        <taxon>Melastomatoideae</taxon>
        <taxon>Melastomateae</taxon>
        <taxon>Melastoma</taxon>
    </lineage>
</organism>
<gene>
    <name evidence="1" type="ORF">MLD38_011991</name>
</gene>
<reference evidence="2" key="1">
    <citation type="journal article" date="2023" name="Front. Plant Sci.">
        <title>Chromosomal-level genome assembly of Melastoma candidum provides insights into trichome evolution.</title>
        <authorList>
            <person name="Zhong Y."/>
            <person name="Wu W."/>
            <person name="Sun C."/>
            <person name="Zou P."/>
            <person name="Liu Y."/>
            <person name="Dai S."/>
            <person name="Zhou R."/>
        </authorList>
    </citation>
    <scope>NUCLEOTIDE SEQUENCE [LARGE SCALE GENOMIC DNA]</scope>
</reference>
<sequence>MGTMEEKWDEECSVIRGKEDIPFIDYQDDKLVCSYEQNEDDPLIISSPFSLVAGKPHSVIVGETAAEAISITNNSDEAVDIWGIKIYTSTPADSFYLSVMEPSSVNFLGLTSLEDRVLQAKGKLTVWLSCKPPEIGLHTVVVHFDIGGDVTERIGFLVADNTISRSLASKKPFSRDTKKKQLPMTAQVVASPPSRTTYSQYKKKLSPYHIPTDVRELIENKRIPDAIYKGLTRQNYAFFFFKNLLYMEEIQLEENMKSFDMEKVGMKRKGLEYLTLEVPGLAEKRPSLVHGNCVTASLLPKVK</sequence>
<keyword evidence="2" id="KW-1185">Reference proteome</keyword>
<protein>
    <submittedName>
        <fullName evidence="1">Uncharacterized protein</fullName>
    </submittedName>
</protein>
<dbReference type="EMBL" id="CM042883">
    <property type="protein sequence ID" value="KAI4373934.1"/>
    <property type="molecule type" value="Genomic_DNA"/>
</dbReference>
<accession>A0ACB9R4Z4</accession>
<proteinExistence type="predicted"/>
<evidence type="ECO:0000313" key="1">
    <source>
        <dbReference type="EMBL" id="KAI4373934.1"/>
    </source>
</evidence>
<name>A0ACB9R4Z4_9MYRT</name>